<dbReference type="InterPro" id="IPR000253">
    <property type="entry name" value="FHA_dom"/>
</dbReference>
<dbReference type="Pfam" id="PF13503">
    <property type="entry name" value="DUF4123"/>
    <property type="match status" value="1"/>
</dbReference>
<organism evidence="2 3">
    <name type="scientific">Sorangium cellulosum</name>
    <name type="common">Polyangium cellulosum</name>
    <dbReference type="NCBI Taxonomy" id="56"/>
    <lineage>
        <taxon>Bacteria</taxon>
        <taxon>Pseudomonadati</taxon>
        <taxon>Myxococcota</taxon>
        <taxon>Polyangia</taxon>
        <taxon>Polyangiales</taxon>
        <taxon>Polyangiaceae</taxon>
        <taxon>Sorangium</taxon>
    </lineage>
</organism>
<dbReference type="PROSITE" id="PS50006">
    <property type="entry name" value="FHA_DOMAIN"/>
    <property type="match status" value="1"/>
</dbReference>
<evidence type="ECO:0000313" key="2">
    <source>
        <dbReference type="EMBL" id="KYF72819.1"/>
    </source>
</evidence>
<gene>
    <name evidence="2" type="ORF">BE15_14230</name>
</gene>
<dbReference type="SUPFAM" id="SSF49879">
    <property type="entry name" value="SMAD/FHA domain"/>
    <property type="match status" value="1"/>
</dbReference>
<comment type="caution">
    <text evidence="2">The sequence shown here is derived from an EMBL/GenBank/DDBJ whole genome shotgun (WGS) entry which is preliminary data.</text>
</comment>
<feature type="domain" description="FHA" evidence="1">
    <location>
        <begin position="28"/>
        <end position="78"/>
    </location>
</feature>
<dbReference type="Proteomes" id="UP000075260">
    <property type="component" value="Unassembled WGS sequence"/>
</dbReference>
<accession>A0A150QXT8</accession>
<protein>
    <recommendedName>
        <fullName evidence="1">FHA domain-containing protein</fullName>
    </recommendedName>
</protein>
<reference evidence="2 3" key="1">
    <citation type="submission" date="2014-02" db="EMBL/GenBank/DDBJ databases">
        <title>The small core and large imbalanced accessory genome model reveals a collaborative survival strategy of Sorangium cellulosum strains in nature.</title>
        <authorList>
            <person name="Han K."/>
            <person name="Peng R."/>
            <person name="Blom J."/>
            <person name="Li Y.-Z."/>
        </authorList>
    </citation>
    <scope>NUCLEOTIDE SEQUENCE [LARGE SCALE GENOMIC DNA]</scope>
    <source>
        <strain evidence="2 3">So0008-312</strain>
    </source>
</reference>
<dbReference type="InterPro" id="IPR008984">
    <property type="entry name" value="SMAD_FHA_dom_sf"/>
</dbReference>
<dbReference type="Gene3D" id="2.60.200.20">
    <property type="match status" value="1"/>
</dbReference>
<dbReference type="EMBL" id="JEMA01000236">
    <property type="protein sequence ID" value="KYF72819.1"/>
    <property type="molecule type" value="Genomic_DNA"/>
</dbReference>
<evidence type="ECO:0000259" key="1">
    <source>
        <dbReference type="PROSITE" id="PS50006"/>
    </source>
</evidence>
<evidence type="ECO:0000313" key="3">
    <source>
        <dbReference type="Proteomes" id="UP000075260"/>
    </source>
</evidence>
<dbReference type="CDD" id="cd00060">
    <property type="entry name" value="FHA"/>
    <property type="match status" value="1"/>
</dbReference>
<dbReference type="InterPro" id="IPR025391">
    <property type="entry name" value="DUF4123"/>
</dbReference>
<proteinExistence type="predicted"/>
<dbReference type="AlphaFoldDB" id="A0A150QXT8"/>
<dbReference type="Pfam" id="PF00498">
    <property type="entry name" value="FHA"/>
    <property type="match status" value="1"/>
</dbReference>
<sequence>MPVQRAIIEVRHGPMKGQKAAIAPGGRLRVGRVDRVDLAIPGDAQMSALHFEVRWDGAVLRLKDLGSARGTLVGGEPVAEAELENGAWIRAGGTDLMAYIEAATPPEDEDEEEIDPDAPDALFDAPFLRQLAARAAEQRAYCRRVAKDRLRRAPGPLYAVLDAARSARILVLLRESVAPYRSLYEGLEGESLADVAPYLVRLTVNEVDGGDGGLLERLVDEGWGKRWGIFLSCPLPFREVRRHLRRFLMVEEDETGDRLYFRFYDPGVLRAFVPTCTPLQKGDLFGEIREMYMESEVLDVLRYARPGGKPC</sequence>
<name>A0A150QXT8_SORCE</name>